<protein>
    <submittedName>
        <fullName evidence="1">(African queen) hypothetical protein</fullName>
    </submittedName>
</protein>
<dbReference type="EMBL" id="CAKASE010000073">
    <property type="protein sequence ID" value="CAG9574779.1"/>
    <property type="molecule type" value="Genomic_DNA"/>
</dbReference>
<accession>A0A8J2VUF0</accession>
<evidence type="ECO:0000313" key="2">
    <source>
        <dbReference type="Proteomes" id="UP000789524"/>
    </source>
</evidence>
<name>A0A8J2VUF0_9NEOP</name>
<dbReference type="AlphaFoldDB" id="A0A8J2VUF0"/>
<sequence>MTLPVQSNLVRWGKVPKKLAISVERQLELLSICWWDVRSRFVRGRGGSERYNSEIYNLLKDLGLSRTHINAFLERTSKAAIVGSYQIWLGRERSLDSGGERITRVK</sequence>
<reference evidence="1" key="1">
    <citation type="submission" date="2021-09" db="EMBL/GenBank/DDBJ databases">
        <authorList>
            <person name="Martin H S."/>
        </authorList>
    </citation>
    <scope>NUCLEOTIDE SEQUENCE</scope>
</reference>
<gene>
    <name evidence="1" type="ORF">DCHRY22_LOCUS10981</name>
</gene>
<proteinExistence type="predicted"/>
<organism evidence="1 2">
    <name type="scientific">Danaus chrysippus</name>
    <name type="common">African queen</name>
    <dbReference type="NCBI Taxonomy" id="151541"/>
    <lineage>
        <taxon>Eukaryota</taxon>
        <taxon>Metazoa</taxon>
        <taxon>Ecdysozoa</taxon>
        <taxon>Arthropoda</taxon>
        <taxon>Hexapoda</taxon>
        <taxon>Insecta</taxon>
        <taxon>Pterygota</taxon>
        <taxon>Neoptera</taxon>
        <taxon>Endopterygota</taxon>
        <taxon>Lepidoptera</taxon>
        <taxon>Glossata</taxon>
        <taxon>Ditrysia</taxon>
        <taxon>Papilionoidea</taxon>
        <taxon>Nymphalidae</taxon>
        <taxon>Danainae</taxon>
        <taxon>Danaini</taxon>
        <taxon>Danaina</taxon>
        <taxon>Danaus</taxon>
        <taxon>Anosia</taxon>
    </lineage>
</organism>
<comment type="caution">
    <text evidence="1">The sequence shown here is derived from an EMBL/GenBank/DDBJ whole genome shotgun (WGS) entry which is preliminary data.</text>
</comment>
<dbReference type="Proteomes" id="UP000789524">
    <property type="component" value="Unassembled WGS sequence"/>
</dbReference>
<evidence type="ECO:0000313" key="1">
    <source>
        <dbReference type="EMBL" id="CAG9574779.1"/>
    </source>
</evidence>
<keyword evidence="2" id="KW-1185">Reference proteome</keyword>